<evidence type="ECO:0000313" key="2">
    <source>
        <dbReference type="EMBL" id="PXX76967.1"/>
    </source>
</evidence>
<evidence type="ECO:0008006" key="4">
    <source>
        <dbReference type="Google" id="ProtNLM"/>
    </source>
</evidence>
<feature type="transmembrane region" description="Helical" evidence="1">
    <location>
        <begin position="12"/>
        <end position="32"/>
    </location>
</feature>
<comment type="caution">
    <text evidence="2">The sequence shown here is derived from an EMBL/GenBank/DDBJ whole genome shotgun (WGS) entry which is preliminary data.</text>
</comment>
<gene>
    <name evidence="2" type="ORF">DFR34_12026</name>
</gene>
<evidence type="ECO:0000313" key="3">
    <source>
        <dbReference type="Proteomes" id="UP000247555"/>
    </source>
</evidence>
<evidence type="ECO:0000256" key="1">
    <source>
        <dbReference type="SAM" id="Phobius"/>
    </source>
</evidence>
<dbReference type="OrthoDB" id="9134483at2"/>
<sequence length="147" mass="15940">MTLNPSQRKWVLIAVALLIFAGVKFWLINTYLTRQHAAPQAISCPDLQAGCTLPGGARVRFLQPARHGQRFGLELSQTPAGKAPPVAEFTMAGMDMGSARFPLRQVGDGRWQADIMLPVCVTGRQDWLMLLTIGGEHLQVGFTAGPG</sequence>
<dbReference type="EMBL" id="QJKI01000020">
    <property type="protein sequence ID" value="PXX76967.1"/>
    <property type="molecule type" value="Genomic_DNA"/>
</dbReference>
<keyword evidence="1" id="KW-0472">Membrane</keyword>
<dbReference type="RefSeq" id="WP_110391574.1">
    <property type="nucleotide sequence ID" value="NZ_QJKI01000020.1"/>
</dbReference>
<keyword evidence="3" id="KW-1185">Reference proteome</keyword>
<reference evidence="2 3" key="1">
    <citation type="submission" date="2018-05" db="EMBL/GenBank/DDBJ databases">
        <title>Genomic Encyclopedia of Type Strains, Phase IV (KMG-IV): sequencing the most valuable type-strain genomes for metagenomic binning, comparative biology and taxonomic classification.</title>
        <authorList>
            <person name="Goeker M."/>
        </authorList>
    </citation>
    <scope>NUCLEOTIDE SEQUENCE [LARGE SCALE GENOMIC DNA]</scope>
    <source>
        <strain evidence="2 3">DSM 29661</strain>
    </source>
</reference>
<accession>A0A318L5J6</accession>
<name>A0A318L5J6_9NEIS</name>
<protein>
    <recommendedName>
        <fullName evidence="4">Nitrogen fixation protein FixH</fullName>
    </recommendedName>
</protein>
<keyword evidence="1" id="KW-0812">Transmembrane</keyword>
<organism evidence="2 3">
    <name type="scientific">Rivihabitans pingtungensis</name>
    <dbReference type="NCBI Taxonomy" id="1054498"/>
    <lineage>
        <taxon>Bacteria</taxon>
        <taxon>Pseudomonadati</taxon>
        <taxon>Pseudomonadota</taxon>
        <taxon>Betaproteobacteria</taxon>
        <taxon>Neisseriales</taxon>
        <taxon>Aquaspirillaceae</taxon>
        <taxon>Rivihabitans</taxon>
    </lineage>
</organism>
<proteinExistence type="predicted"/>
<keyword evidence="1" id="KW-1133">Transmembrane helix</keyword>
<dbReference type="Proteomes" id="UP000247555">
    <property type="component" value="Unassembled WGS sequence"/>
</dbReference>
<dbReference type="AlphaFoldDB" id="A0A318L5J6"/>